<evidence type="ECO:0000313" key="1">
    <source>
        <dbReference type="EMBL" id="TPW31337.1"/>
    </source>
</evidence>
<sequence length="166" mass="18061">MSRIWTVDGFVENDPWTIEPDAGASDGTRVPTLETFLAEFADGAKPAAGVMVEPNEEIERLVPYLSGLELVALRFPAFNDGRAFSQAALLRSRHGYAGALRATGDVLIDQIPLMLRCGFDSFVVTDEIALKRLADKRLTGIANHYQPAIAGDAPVARFSWRRGNAA</sequence>
<dbReference type="EMBL" id="VHLH01000004">
    <property type="protein sequence ID" value="TPW31337.1"/>
    <property type="molecule type" value="Genomic_DNA"/>
</dbReference>
<dbReference type="RefSeq" id="WP_141165700.1">
    <property type="nucleotide sequence ID" value="NZ_VHLH01000004.1"/>
</dbReference>
<reference evidence="1 2" key="1">
    <citation type="submission" date="2019-06" db="EMBL/GenBank/DDBJ databases">
        <authorList>
            <person name="Li M."/>
        </authorList>
    </citation>
    <scope>NUCLEOTIDE SEQUENCE [LARGE SCALE GENOMIC DNA]</scope>
    <source>
        <strain evidence="1 2">BGMRC6574</strain>
    </source>
</reference>
<dbReference type="AlphaFoldDB" id="A0A506UGS0"/>
<protein>
    <submittedName>
        <fullName evidence="1">DUF934 domain-containing protein</fullName>
    </submittedName>
</protein>
<organism evidence="1 2">
    <name type="scientific">Pararhizobium mangrovi</name>
    <dbReference type="NCBI Taxonomy" id="2590452"/>
    <lineage>
        <taxon>Bacteria</taxon>
        <taxon>Pseudomonadati</taxon>
        <taxon>Pseudomonadota</taxon>
        <taxon>Alphaproteobacteria</taxon>
        <taxon>Hyphomicrobiales</taxon>
        <taxon>Rhizobiaceae</taxon>
        <taxon>Rhizobium/Agrobacterium group</taxon>
        <taxon>Pararhizobium</taxon>
    </lineage>
</organism>
<dbReference type="Pfam" id="PF06073">
    <property type="entry name" value="DUF934"/>
    <property type="match status" value="1"/>
</dbReference>
<keyword evidence="2" id="KW-1185">Reference proteome</keyword>
<comment type="caution">
    <text evidence="1">The sequence shown here is derived from an EMBL/GenBank/DDBJ whole genome shotgun (WGS) entry which is preliminary data.</text>
</comment>
<dbReference type="Proteomes" id="UP000320314">
    <property type="component" value="Unassembled WGS sequence"/>
</dbReference>
<proteinExistence type="predicted"/>
<dbReference type="OrthoDB" id="9800421at2"/>
<evidence type="ECO:0000313" key="2">
    <source>
        <dbReference type="Proteomes" id="UP000320314"/>
    </source>
</evidence>
<gene>
    <name evidence="1" type="ORF">FJU11_03855</name>
</gene>
<dbReference type="PIRSF" id="PIRSF030820">
    <property type="entry name" value="UCP030820"/>
    <property type="match status" value="1"/>
</dbReference>
<accession>A0A506UGS0</accession>
<name>A0A506UGS0_9HYPH</name>
<dbReference type="InterPro" id="IPR008318">
    <property type="entry name" value="UCP030820"/>
</dbReference>